<evidence type="ECO:0008006" key="12">
    <source>
        <dbReference type="Google" id="ProtNLM"/>
    </source>
</evidence>
<dbReference type="Proteomes" id="UP000006427">
    <property type="component" value="Unassembled WGS sequence"/>
</dbReference>
<dbReference type="RefSeq" id="WP_005658722.1">
    <property type="nucleotide sequence ID" value="NZ_ABTR02000001.1"/>
</dbReference>
<evidence type="ECO:0000256" key="5">
    <source>
        <dbReference type="ARBA" id="ARBA00022764"/>
    </source>
</evidence>
<comment type="caution">
    <text evidence="10">The sequence shown here is derived from an EMBL/GenBank/DDBJ whole genome shotgun (WGS) entry which is preliminary data.</text>
</comment>
<dbReference type="PROSITE" id="PS00409">
    <property type="entry name" value="PROKAR_NTER_METHYL"/>
    <property type="match status" value="1"/>
</dbReference>
<feature type="transmembrane region" description="Helical" evidence="9">
    <location>
        <begin position="7"/>
        <end position="28"/>
    </location>
</feature>
<proteinExistence type="predicted"/>
<evidence type="ECO:0000313" key="11">
    <source>
        <dbReference type="Proteomes" id="UP000006427"/>
    </source>
</evidence>
<evidence type="ECO:0000256" key="3">
    <source>
        <dbReference type="ARBA" id="ARBA00022481"/>
    </source>
</evidence>
<name>D2Z2W0_9BACT</name>
<dbReference type="PaxDb" id="469381-Dpep_0146"/>
<dbReference type="GO" id="GO:0015628">
    <property type="term" value="P:protein secretion by the type II secretion system"/>
    <property type="evidence" value="ECO:0007669"/>
    <property type="project" value="InterPro"/>
</dbReference>
<dbReference type="Pfam" id="PF07963">
    <property type="entry name" value="N_methyl"/>
    <property type="match status" value="1"/>
</dbReference>
<dbReference type="GO" id="GO:0015627">
    <property type="term" value="C:type II protein secretion system complex"/>
    <property type="evidence" value="ECO:0007669"/>
    <property type="project" value="InterPro"/>
</dbReference>
<dbReference type="EMBL" id="ABTR02000001">
    <property type="protein sequence ID" value="EFC90178.1"/>
    <property type="molecule type" value="Genomic_DNA"/>
</dbReference>
<evidence type="ECO:0000313" key="10">
    <source>
        <dbReference type="EMBL" id="EFC90178.1"/>
    </source>
</evidence>
<reference evidence="10 11" key="1">
    <citation type="journal article" date="2010" name="Stand. Genomic Sci.">
        <title>Permanent draft genome sequence of Dethiosulfovibrio peptidovorans type strain (SEBR 4207).</title>
        <authorList>
            <person name="Labutti K."/>
            <person name="Mayilraj S."/>
            <person name="Clum A."/>
            <person name="Lucas S."/>
            <person name="Glavina Del Rio T."/>
            <person name="Nolan M."/>
            <person name="Tice H."/>
            <person name="Cheng J.F."/>
            <person name="Pitluck S."/>
            <person name="Liolios K."/>
            <person name="Ivanova N."/>
            <person name="Mavromatis K."/>
            <person name="Mikhailova N."/>
            <person name="Pati A."/>
            <person name="Goodwin L."/>
            <person name="Chen A."/>
            <person name="Palaniappan K."/>
            <person name="Land M."/>
            <person name="Hauser L."/>
            <person name="Chang Y.J."/>
            <person name="Jeffries C.D."/>
            <person name="Rohde M."/>
            <person name="Spring S."/>
            <person name="Goker M."/>
            <person name="Woyke T."/>
            <person name="Bristow J."/>
            <person name="Eisen J.A."/>
            <person name="Markowitz V."/>
            <person name="Hugenholtz P."/>
            <person name="Kyrpides N.C."/>
            <person name="Klenk H.P."/>
            <person name="Lapidus A."/>
        </authorList>
    </citation>
    <scope>NUCLEOTIDE SEQUENCE [LARGE SCALE GENOMIC DNA]</scope>
    <source>
        <strain evidence="10 11">DSM 11002</strain>
    </source>
</reference>
<keyword evidence="11" id="KW-1185">Reference proteome</keyword>
<dbReference type="STRING" id="469381.Dpep_0146"/>
<evidence type="ECO:0000256" key="6">
    <source>
        <dbReference type="ARBA" id="ARBA00022989"/>
    </source>
</evidence>
<evidence type="ECO:0000256" key="2">
    <source>
        <dbReference type="ARBA" id="ARBA00004418"/>
    </source>
</evidence>
<gene>
    <name evidence="10" type="ORF">Dpep_0146</name>
</gene>
<dbReference type="SUPFAM" id="SSF54523">
    <property type="entry name" value="Pili subunits"/>
    <property type="match status" value="1"/>
</dbReference>
<evidence type="ECO:0000256" key="1">
    <source>
        <dbReference type="ARBA" id="ARBA00004203"/>
    </source>
</evidence>
<dbReference type="GO" id="GO:0009279">
    <property type="term" value="C:cell outer membrane"/>
    <property type="evidence" value="ECO:0007669"/>
    <property type="project" value="UniProtKB-SubCell"/>
</dbReference>
<evidence type="ECO:0000256" key="7">
    <source>
        <dbReference type="ARBA" id="ARBA00023136"/>
    </source>
</evidence>
<dbReference type="NCBIfam" id="TIGR02532">
    <property type="entry name" value="IV_pilin_GFxxxE"/>
    <property type="match status" value="1"/>
</dbReference>
<dbReference type="InterPro" id="IPR002416">
    <property type="entry name" value="T2SS_protein-GspH"/>
</dbReference>
<keyword evidence="5" id="KW-0574">Periplasm</keyword>
<comment type="subcellular location">
    <subcellularLocation>
        <location evidence="1">Cell outer membrane</location>
        <topology evidence="1">Single-pass membrane protein</topology>
    </subcellularLocation>
    <subcellularLocation>
        <location evidence="2">Periplasm</location>
    </subcellularLocation>
</comment>
<dbReference type="PRINTS" id="PR00885">
    <property type="entry name" value="BCTERIALGSPH"/>
</dbReference>
<keyword evidence="3" id="KW-0488">Methylation</keyword>
<dbReference type="InterPro" id="IPR045584">
    <property type="entry name" value="Pilin-like"/>
</dbReference>
<dbReference type="GO" id="GO:0042597">
    <property type="term" value="C:periplasmic space"/>
    <property type="evidence" value="ECO:0007669"/>
    <property type="project" value="UniProtKB-SubCell"/>
</dbReference>
<accession>D2Z2W0</accession>
<evidence type="ECO:0000256" key="4">
    <source>
        <dbReference type="ARBA" id="ARBA00022692"/>
    </source>
</evidence>
<keyword evidence="6 9" id="KW-1133">Transmembrane helix</keyword>
<organism evidence="10 11">
    <name type="scientific">Dethiosulfovibrio peptidovorans DSM 11002</name>
    <dbReference type="NCBI Taxonomy" id="469381"/>
    <lineage>
        <taxon>Bacteria</taxon>
        <taxon>Thermotogati</taxon>
        <taxon>Synergistota</taxon>
        <taxon>Synergistia</taxon>
        <taxon>Synergistales</taxon>
        <taxon>Dethiosulfovibrionaceae</taxon>
        <taxon>Dethiosulfovibrio</taxon>
    </lineage>
</organism>
<protein>
    <recommendedName>
        <fullName evidence="12">General secretion pathway protein H</fullName>
    </recommendedName>
</protein>
<dbReference type="AlphaFoldDB" id="D2Z2W0"/>
<evidence type="ECO:0000256" key="9">
    <source>
        <dbReference type="SAM" id="Phobius"/>
    </source>
</evidence>
<dbReference type="InterPro" id="IPR012902">
    <property type="entry name" value="N_methyl_site"/>
</dbReference>
<keyword evidence="8" id="KW-0998">Cell outer membrane</keyword>
<evidence type="ECO:0000256" key="8">
    <source>
        <dbReference type="ARBA" id="ARBA00023237"/>
    </source>
</evidence>
<dbReference type="OrthoDB" id="1819208at2"/>
<keyword evidence="7 9" id="KW-0472">Membrane</keyword>
<sequence>MTSGRRGFTLLEVMFVVVLIGIMATLVVSRIAPREPDGLISLNRYLSDARSEAMDRGPLILTVEDGSPVVLDGSLEPIDLRSELPDGSWRVVPERILFYRDGSCSPGRLTLKGAKGEESFLIAVTGRAYEAPR</sequence>
<keyword evidence="4 9" id="KW-0812">Transmembrane</keyword>